<proteinExistence type="predicted"/>
<dbReference type="EMBL" id="CACVAY010000141">
    <property type="protein sequence ID" value="CAA6827629.1"/>
    <property type="molecule type" value="Genomic_DNA"/>
</dbReference>
<protein>
    <submittedName>
        <fullName evidence="3">Cobalamin biosynthesis protein CbiX</fullName>
    </submittedName>
</protein>
<gene>
    <name evidence="3" type="ORF">HELGO_WM8437</name>
</gene>
<dbReference type="GO" id="GO:0046872">
    <property type="term" value="F:metal ion binding"/>
    <property type="evidence" value="ECO:0007669"/>
    <property type="project" value="UniProtKB-KW"/>
</dbReference>
<evidence type="ECO:0000256" key="1">
    <source>
        <dbReference type="ARBA" id="ARBA00022723"/>
    </source>
</evidence>
<sequence length="270" mass="30030">MPTYLLIDNGSVQASATLQLRQVAQMVSERTGKPIHPVSLMHANRIAIDQLGGQAANTFEVFLREQLHKGEREFVALPLFFGVSRALTSFVPDKLSILKEEFGDFTLRLADVTYPMPDGEASLAEVIKDHILQSIDEKDVSARAVLTDHGSPIAKVTNVRKHLAEATRQLLPAHIKLDQAVMERREGKEYDFNGDLLEDYLTQQAQQGVTSVAVIMMFFLPGRHAGPDGDVEDICQNVMNQYPELSVSISPLISEHPLLVDILVKRLHDL</sequence>
<name>A0A6S6U791_9GAMM</name>
<organism evidence="3">
    <name type="scientific">uncultured Thiotrichaceae bacterium</name>
    <dbReference type="NCBI Taxonomy" id="298394"/>
    <lineage>
        <taxon>Bacteria</taxon>
        <taxon>Pseudomonadati</taxon>
        <taxon>Pseudomonadota</taxon>
        <taxon>Gammaproteobacteria</taxon>
        <taxon>Thiotrichales</taxon>
        <taxon>Thiotrichaceae</taxon>
        <taxon>environmental samples</taxon>
    </lineage>
</organism>
<evidence type="ECO:0000313" key="3">
    <source>
        <dbReference type="EMBL" id="CAA6827629.1"/>
    </source>
</evidence>
<dbReference type="AlphaFoldDB" id="A0A6S6U791"/>
<evidence type="ECO:0000256" key="2">
    <source>
        <dbReference type="ARBA" id="ARBA00023239"/>
    </source>
</evidence>
<dbReference type="GO" id="GO:0016829">
    <property type="term" value="F:lyase activity"/>
    <property type="evidence" value="ECO:0007669"/>
    <property type="project" value="UniProtKB-KW"/>
</dbReference>
<dbReference type="Gene3D" id="3.40.50.1400">
    <property type="match status" value="2"/>
</dbReference>
<dbReference type="SUPFAM" id="SSF53800">
    <property type="entry name" value="Chelatase"/>
    <property type="match status" value="1"/>
</dbReference>
<accession>A0A6S6U791</accession>
<keyword evidence="2" id="KW-0456">Lyase</keyword>
<reference evidence="3" key="1">
    <citation type="submission" date="2020-01" db="EMBL/GenBank/DDBJ databases">
        <authorList>
            <person name="Meier V. D."/>
            <person name="Meier V D."/>
        </authorList>
    </citation>
    <scope>NUCLEOTIDE SEQUENCE</scope>
    <source>
        <strain evidence="3">HLG_WM_MAG_07</strain>
    </source>
</reference>
<dbReference type="Pfam" id="PF01903">
    <property type="entry name" value="CbiX"/>
    <property type="match status" value="1"/>
</dbReference>
<dbReference type="InterPro" id="IPR002762">
    <property type="entry name" value="CbiX-like"/>
</dbReference>
<keyword evidence="1" id="KW-0479">Metal-binding</keyword>